<keyword evidence="8" id="KW-1185">Reference proteome</keyword>
<dbReference type="Pfam" id="PF07690">
    <property type="entry name" value="MFS_1"/>
    <property type="match status" value="1"/>
</dbReference>
<dbReference type="Proteomes" id="UP001391051">
    <property type="component" value="Unassembled WGS sequence"/>
</dbReference>
<dbReference type="InterPro" id="IPR020846">
    <property type="entry name" value="MFS_dom"/>
</dbReference>
<gene>
    <name evidence="7" type="ORF">PG986_015130</name>
</gene>
<evidence type="ECO:0000256" key="5">
    <source>
        <dbReference type="SAM" id="Phobius"/>
    </source>
</evidence>
<dbReference type="InterPro" id="IPR011701">
    <property type="entry name" value="MFS"/>
</dbReference>
<dbReference type="PANTHER" id="PTHR23501">
    <property type="entry name" value="MAJOR FACILITATOR SUPERFAMILY"/>
    <property type="match status" value="1"/>
</dbReference>
<evidence type="ECO:0000256" key="2">
    <source>
        <dbReference type="ARBA" id="ARBA00022692"/>
    </source>
</evidence>
<evidence type="ECO:0000256" key="3">
    <source>
        <dbReference type="ARBA" id="ARBA00022989"/>
    </source>
</evidence>
<keyword evidence="2 5" id="KW-0812">Transmembrane</keyword>
<dbReference type="RefSeq" id="XP_066692441.1">
    <property type="nucleotide sequence ID" value="XM_066851352.1"/>
</dbReference>
<protein>
    <submittedName>
        <fullName evidence="7">Siderophore iron transporter mirB</fullName>
    </submittedName>
</protein>
<dbReference type="InterPro" id="IPR036259">
    <property type="entry name" value="MFS_trans_sf"/>
</dbReference>
<comment type="subcellular location">
    <subcellularLocation>
        <location evidence="1">Membrane</location>
        <topology evidence="1">Multi-pass membrane protein</topology>
    </subcellularLocation>
</comment>
<feature type="transmembrane region" description="Helical" evidence="5">
    <location>
        <begin position="204"/>
        <end position="224"/>
    </location>
</feature>
<dbReference type="PROSITE" id="PS50850">
    <property type="entry name" value="MFS"/>
    <property type="match status" value="1"/>
</dbReference>
<keyword evidence="3 5" id="KW-1133">Transmembrane helix</keyword>
<feature type="transmembrane region" description="Helical" evidence="5">
    <location>
        <begin position="236"/>
        <end position="256"/>
    </location>
</feature>
<keyword evidence="4 5" id="KW-0472">Membrane</keyword>
<feature type="transmembrane region" description="Helical" evidence="5">
    <location>
        <begin position="177"/>
        <end position="195"/>
    </location>
</feature>
<feature type="transmembrane region" description="Helical" evidence="5">
    <location>
        <begin position="148"/>
        <end position="165"/>
    </location>
</feature>
<feature type="transmembrane region" description="Helical" evidence="5">
    <location>
        <begin position="116"/>
        <end position="136"/>
    </location>
</feature>
<feature type="transmembrane region" description="Helical" evidence="5">
    <location>
        <begin position="81"/>
        <end position="101"/>
    </location>
</feature>
<evidence type="ECO:0000313" key="8">
    <source>
        <dbReference type="Proteomes" id="UP001391051"/>
    </source>
</evidence>
<reference evidence="7 8" key="1">
    <citation type="submission" date="2023-01" db="EMBL/GenBank/DDBJ databases">
        <title>Analysis of 21 Apiospora genomes using comparative genomics revels a genus with tremendous synthesis potential of carbohydrate active enzymes and secondary metabolites.</title>
        <authorList>
            <person name="Sorensen T."/>
        </authorList>
    </citation>
    <scope>NUCLEOTIDE SEQUENCE [LARGE SCALE GENOMIC DNA]</scope>
    <source>
        <strain evidence="7 8">CBS 24483</strain>
    </source>
</reference>
<organism evidence="7 8">
    <name type="scientific">Apiospora aurea</name>
    <dbReference type="NCBI Taxonomy" id="335848"/>
    <lineage>
        <taxon>Eukaryota</taxon>
        <taxon>Fungi</taxon>
        <taxon>Dikarya</taxon>
        <taxon>Ascomycota</taxon>
        <taxon>Pezizomycotina</taxon>
        <taxon>Sordariomycetes</taxon>
        <taxon>Xylariomycetidae</taxon>
        <taxon>Amphisphaeriales</taxon>
        <taxon>Apiosporaceae</taxon>
        <taxon>Apiospora</taxon>
    </lineage>
</organism>
<comment type="caution">
    <text evidence="7">The sequence shown here is derived from an EMBL/GenBank/DDBJ whole genome shotgun (WGS) entry which is preliminary data.</text>
</comment>
<accession>A0ABR1PRQ8</accession>
<evidence type="ECO:0000256" key="1">
    <source>
        <dbReference type="ARBA" id="ARBA00004141"/>
    </source>
</evidence>
<evidence type="ECO:0000313" key="7">
    <source>
        <dbReference type="EMBL" id="KAK7936692.1"/>
    </source>
</evidence>
<feature type="domain" description="Major facilitator superfamily (MFS) profile" evidence="6">
    <location>
        <begin position="83"/>
        <end position="274"/>
    </location>
</feature>
<dbReference type="PANTHER" id="PTHR23501:SF55">
    <property type="entry name" value="SIDEROPHORE IRON TRANSPORTER, PUTATIVE (AFU_ORTHOLOGUE AFUA_3G03440)-RELATED"/>
    <property type="match status" value="1"/>
</dbReference>
<dbReference type="GeneID" id="92084414"/>
<dbReference type="SUPFAM" id="SSF103473">
    <property type="entry name" value="MFS general substrate transporter"/>
    <property type="match status" value="1"/>
</dbReference>
<name>A0ABR1PRQ8_9PEZI</name>
<dbReference type="EMBL" id="JAQQWE010000011">
    <property type="protein sequence ID" value="KAK7936692.1"/>
    <property type="molecule type" value="Genomic_DNA"/>
</dbReference>
<dbReference type="Gene3D" id="1.20.1250.20">
    <property type="entry name" value="MFS general substrate transporter like domains"/>
    <property type="match status" value="1"/>
</dbReference>
<evidence type="ECO:0000259" key="6">
    <source>
        <dbReference type="PROSITE" id="PS50850"/>
    </source>
</evidence>
<sequence>MPNEMEDANSRVPLISAEASVPIHAYGSTLTPKDPANVSISETDDNITMASHSDDNDEDAAQAGVQQADAINLVWTRSTLIVAYFFIFLCSFASALQWQIISNLTPYVTSEFSSHSLIPTIGIVASILSGVLKLPISKIIDAWGRPQGLAATVVLATIGLILMAACTNIRTYAAAQVFYQIGLSGFSYILSIIIADTSSLKNRALAFAFSTSPSLITTFIGPPIAKWFYKYSSWRWAFGFSSISFFLFSLPIFVVLMNNARKAEKLGVLPAPPT</sequence>
<proteinExistence type="predicted"/>
<evidence type="ECO:0000256" key="4">
    <source>
        <dbReference type="ARBA" id="ARBA00023136"/>
    </source>
</evidence>